<protein>
    <submittedName>
        <fullName evidence="1">Uncharacterized protein</fullName>
    </submittedName>
</protein>
<comment type="caution">
    <text evidence="1">The sequence shown here is derived from an EMBL/GenBank/DDBJ whole genome shotgun (WGS) entry which is preliminary data.</text>
</comment>
<sequence>MHAGVLVVGDAVVLTTGETEPPAVGIAEPAVELAVAACGDVGCCDTHPVTLAKPITISANKRIRVDIEFLSAQVAMRVSVG</sequence>
<accession>A0A7I9YSL8</accession>
<dbReference type="Proteomes" id="UP000465360">
    <property type="component" value="Unassembled WGS sequence"/>
</dbReference>
<gene>
    <name evidence="1" type="ORF">MBOU_35740</name>
</gene>
<keyword evidence="2" id="KW-1185">Reference proteome</keyword>
<proteinExistence type="predicted"/>
<evidence type="ECO:0000313" key="1">
    <source>
        <dbReference type="EMBL" id="GFG91532.1"/>
    </source>
</evidence>
<dbReference type="EMBL" id="BLKZ01000001">
    <property type="protein sequence ID" value="GFG91532.1"/>
    <property type="molecule type" value="Genomic_DNA"/>
</dbReference>
<evidence type="ECO:0000313" key="2">
    <source>
        <dbReference type="Proteomes" id="UP000465360"/>
    </source>
</evidence>
<dbReference type="AlphaFoldDB" id="A0A7I9YSL8"/>
<reference evidence="1 2" key="1">
    <citation type="journal article" date="2019" name="Emerg. Microbes Infect.">
        <title>Comprehensive subspecies identification of 175 nontuberculous mycobacteria species based on 7547 genomic profiles.</title>
        <authorList>
            <person name="Matsumoto Y."/>
            <person name="Kinjo T."/>
            <person name="Motooka D."/>
            <person name="Nabeya D."/>
            <person name="Jung N."/>
            <person name="Uechi K."/>
            <person name="Horii T."/>
            <person name="Iida T."/>
            <person name="Fujita J."/>
            <person name="Nakamura S."/>
        </authorList>
    </citation>
    <scope>NUCLEOTIDE SEQUENCE [LARGE SCALE GENOMIC DNA]</scope>
    <source>
        <strain evidence="1 2">JCM 30725</strain>
    </source>
</reference>
<name>A0A7I9YSL8_MYCBU</name>
<organism evidence="1 2">
    <name type="scientific">Mycobacterium bourgelatii</name>
    <dbReference type="NCBI Taxonomy" id="1273442"/>
    <lineage>
        <taxon>Bacteria</taxon>
        <taxon>Bacillati</taxon>
        <taxon>Actinomycetota</taxon>
        <taxon>Actinomycetes</taxon>
        <taxon>Mycobacteriales</taxon>
        <taxon>Mycobacteriaceae</taxon>
        <taxon>Mycobacterium</taxon>
    </lineage>
</organism>